<name>A0A226EBF4_FOLCA</name>
<dbReference type="AlphaFoldDB" id="A0A226EBF4"/>
<keyword evidence="2" id="KW-1185">Reference proteome</keyword>
<comment type="caution">
    <text evidence="1">The sequence shown here is derived from an EMBL/GenBank/DDBJ whole genome shotgun (WGS) entry which is preliminary data.</text>
</comment>
<proteinExistence type="predicted"/>
<protein>
    <submittedName>
        <fullName evidence="1">Uncharacterized protein</fullName>
    </submittedName>
</protein>
<accession>A0A226EBF4</accession>
<gene>
    <name evidence="1" type="ORF">Fcan01_11727</name>
</gene>
<reference evidence="1 2" key="1">
    <citation type="submission" date="2015-12" db="EMBL/GenBank/DDBJ databases">
        <title>The genome of Folsomia candida.</title>
        <authorList>
            <person name="Faddeeva A."/>
            <person name="Derks M.F."/>
            <person name="Anvar Y."/>
            <person name="Smit S."/>
            <person name="Van Straalen N."/>
            <person name="Roelofs D."/>
        </authorList>
    </citation>
    <scope>NUCLEOTIDE SEQUENCE [LARGE SCALE GENOMIC DNA]</scope>
    <source>
        <strain evidence="1 2">VU population</strain>
        <tissue evidence="1">Whole body</tissue>
    </source>
</reference>
<evidence type="ECO:0000313" key="1">
    <source>
        <dbReference type="EMBL" id="OXA54111.1"/>
    </source>
</evidence>
<dbReference type="EMBL" id="LNIX01000005">
    <property type="protein sequence ID" value="OXA54111.1"/>
    <property type="molecule type" value="Genomic_DNA"/>
</dbReference>
<evidence type="ECO:0000313" key="2">
    <source>
        <dbReference type="Proteomes" id="UP000198287"/>
    </source>
</evidence>
<dbReference type="Proteomes" id="UP000198287">
    <property type="component" value="Unassembled WGS sequence"/>
</dbReference>
<sequence length="231" mass="26885">MNTSMAKEENPRKPSIYVSLRFPCLRLRLKKGKKFFPHDTWLDVLKAYNVRENLRDKEVYCIQKFRLSNVPETNAAHLTDKIEGLRALYKKQREYRLSCCLINIVEKTEVKNRSRGRTRLPIFPQADTPNLSGEQKSFYDSLGSAGGSRKFNEALNQDDDAVSQYGDEDEDAEAEEFKKRVLARARNISPTDYWLGGGEWNREDEDWNDCKSVVKDQLSPLNVIFDDIFKY</sequence>
<organism evidence="1 2">
    <name type="scientific">Folsomia candida</name>
    <name type="common">Springtail</name>
    <dbReference type="NCBI Taxonomy" id="158441"/>
    <lineage>
        <taxon>Eukaryota</taxon>
        <taxon>Metazoa</taxon>
        <taxon>Ecdysozoa</taxon>
        <taxon>Arthropoda</taxon>
        <taxon>Hexapoda</taxon>
        <taxon>Collembola</taxon>
        <taxon>Entomobryomorpha</taxon>
        <taxon>Isotomoidea</taxon>
        <taxon>Isotomidae</taxon>
        <taxon>Proisotominae</taxon>
        <taxon>Folsomia</taxon>
    </lineage>
</organism>